<dbReference type="AlphaFoldDB" id="A0A4Q7TIP2"/>
<name>A0A4Q7TIP2_9MICO</name>
<evidence type="ECO:0000256" key="2">
    <source>
        <dbReference type="SAM" id="SignalP"/>
    </source>
</evidence>
<protein>
    <recommendedName>
        <fullName evidence="5">DUF4476 domain-containing protein</fullName>
    </recommendedName>
</protein>
<evidence type="ECO:0000256" key="1">
    <source>
        <dbReference type="SAM" id="Coils"/>
    </source>
</evidence>
<accession>A0A4Q7TIP2</accession>
<feature type="chain" id="PRO_5039143479" description="DUF4476 domain-containing protein" evidence="2">
    <location>
        <begin position="30"/>
        <end position="235"/>
    </location>
</feature>
<feature type="coiled-coil region" evidence="1">
    <location>
        <begin position="134"/>
        <end position="161"/>
    </location>
</feature>
<proteinExistence type="predicted"/>
<evidence type="ECO:0008006" key="5">
    <source>
        <dbReference type="Google" id="ProtNLM"/>
    </source>
</evidence>
<feature type="signal peptide" evidence="2">
    <location>
        <begin position="1"/>
        <end position="29"/>
    </location>
</feature>
<keyword evidence="4" id="KW-1185">Reference proteome</keyword>
<organism evidence="3 4">
    <name type="scientific">Leucobacter luti</name>
    <dbReference type="NCBI Taxonomy" id="340320"/>
    <lineage>
        <taxon>Bacteria</taxon>
        <taxon>Bacillati</taxon>
        <taxon>Actinomycetota</taxon>
        <taxon>Actinomycetes</taxon>
        <taxon>Micrococcales</taxon>
        <taxon>Microbacteriaceae</taxon>
        <taxon>Leucobacter</taxon>
    </lineage>
</organism>
<keyword evidence="1" id="KW-0175">Coiled coil</keyword>
<dbReference type="EMBL" id="SHKI01000008">
    <property type="protein sequence ID" value="RZT60526.1"/>
    <property type="molecule type" value="Genomic_DNA"/>
</dbReference>
<reference evidence="3 4" key="1">
    <citation type="journal article" date="2015" name="Stand. Genomic Sci.">
        <title>Genomic Encyclopedia of Bacterial and Archaeal Type Strains, Phase III: the genomes of soil and plant-associated and newly described type strains.</title>
        <authorList>
            <person name="Whitman W.B."/>
            <person name="Woyke T."/>
            <person name="Klenk H.P."/>
            <person name="Zhou Y."/>
            <person name="Lilburn T.G."/>
            <person name="Beck B.J."/>
            <person name="De Vos P."/>
            <person name="Vandamme P."/>
            <person name="Eisen J.A."/>
            <person name="Garrity G."/>
            <person name="Hugenholtz P."/>
            <person name="Kyrpides N.C."/>
        </authorList>
    </citation>
    <scope>NUCLEOTIDE SEQUENCE [LARGE SCALE GENOMIC DNA]</scope>
    <source>
        <strain evidence="3 4">RF6</strain>
    </source>
</reference>
<dbReference type="RefSeq" id="WP_130455496.1">
    <property type="nucleotide sequence ID" value="NZ_QYAG01000003.1"/>
</dbReference>
<evidence type="ECO:0000313" key="4">
    <source>
        <dbReference type="Proteomes" id="UP000291832"/>
    </source>
</evidence>
<dbReference type="Proteomes" id="UP000291832">
    <property type="component" value="Unassembled WGS sequence"/>
</dbReference>
<evidence type="ECO:0000313" key="3">
    <source>
        <dbReference type="EMBL" id="RZT60526.1"/>
    </source>
</evidence>
<sequence>MQANTKMQVTTALALGSAVLLLLPGCAGSSGTASGTYYGQTGKGSDPAIITVDGDTVTWGDFGCDTVGEIDMDDSDTSIGTLDKTRTSVAWTQEGRYSNTDPFTESEDGSVITMSGGTYSKAGTDAGDALLAEREDTCAEKADAQEKRETAQAEQAEADAKIKPAFDKALAALLKAGQSGDFSGADSIFANSGITADEFAGYLERNYNGLSADEFFSELQYNPERAELLLEEMKG</sequence>
<keyword evidence="2" id="KW-0732">Signal</keyword>
<comment type="caution">
    <text evidence="3">The sequence shown here is derived from an EMBL/GenBank/DDBJ whole genome shotgun (WGS) entry which is preliminary data.</text>
</comment>
<gene>
    <name evidence="3" type="ORF">EV139_2971</name>
</gene>
<dbReference type="OrthoDB" id="5149860at2"/>